<feature type="transmembrane region" description="Helical" evidence="1">
    <location>
        <begin position="127"/>
        <end position="147"/>
    </location>
</feature>
<dbReference type="Proteomes" id="UP001147782">
    <property type="component" value="Unassembled WGS sequence"/>
</dbReference>
<evidence type="ECO:0000256" key="1">
    <source>
        <dbReference type="SAM" id="Phobius"/>
    </source>
</evidence>
<dbReference type="Pfam" id="PF24800">
    <property type="entry name" value="DUF7702"/>
    <property type="match status" value="1"/>
</dbReference>
<sequence length="283" mass="31424">MFNDHSKVSIAQIVFYFPAILISIYLACYRHNRPRMSWIILLFFSLSTHHLQQSIHISIKKISNTFFSVRLTAGILVVIYEHKPSTGIMVASIILLNAGVFPLVAATMGLIRIIVSCEDNMNPRISRCLLFSRMLFFVGLGLQIAGGCLEGSDSSSDVDIGVKLVKAGYSCVVVFVACLLGVQVYFWMHLSSLSAGSKTILQAMMIALPFIVVRITYLFLSVVDPSDLRWNDLTGPIAPYLLMGLIMEYAVVCIYLATGFIIPQQRKNNKKPQGLGYSSVEEL</sequence>
<feature type="domain" description="DUF7702" evidence="2">
    <location>
        <begin position="65"/>
        <end position="262"/>
    </location>
</feature>
<reference evidence="3" key="2">
    <citation type="journal article" date="2023" name="IMA Fungus">
        <title>Comparative genomic study of the Penicillium genus elucidates a diverse pangenome and 15 lateral gene transfer events.</title>
        <authorList>
            <person name="Petersen C."/>
            <person name="Sorensen T."/>
            <person name="Nielsen M.R."/>
            <person name="Sondergaard T.E."/>
            <person name="Sorensen J.L."/>
            <person name="Fitzpatrick D.A."/>
            <person name="Frisvad J.C."/>
            <person name="Nielsen K.L."/>
        </authorList>
    </citation>
    <scope>NUCLEOTIDE SEQUENCE</scope>
    <source>
        <strain evidence="3">IBT 29864</strain>
    </source>
</reference>
<comment type="caution">
    <text evidence="3">The sequence shown here is derived from an EMBL/GenBank/DDBJ whole genome shotgun (WGS) entry which is preliminary data.</text>
</comment>
<gene>
    <name evidence="3" type="ORF">N7496_010049</name>
</gene>
<feature type="transmembrane region" description="Helical" evidence="1">
    <location>
        <begin position="240"/>
        <end position="262"/>
    </location>
</feature>
<dbReference type="PANTHER" id="PTHR42109">
    <property type="entry name" value="UNPLACED GENOMIC SCAFFOLD UM_SCAF_CONTIG_1.265, WHOLE GENOME SHOTGUN SEQUENCE"/>
    <property type="match status" value="1"/>
</dbReference>
<feature type="transmembrane region" description="Helical" evidence="1">
    <location>
        <begin position="86"/>
        <end position="115"/>
    </location>
</feature>
<feature type="transmembrane region" description="Helical" evidence="1">
    <location>
        <begin position="200"/>
        <end position="220"/>
    </location>
</feature>
<evidence type="ECO:0000313" key="4">
    <source>
        <dbReference type="Proteomes" id="UP001147782"/>
    </source>
</evidence>
<feature type="transmembrane region" description="Helical" evidence="1">
    <location>
        <begin position="6"/>
        <end position="28"/>
    </location>
</feature>
<evidence type="ECO:0000259" key="2">
    <source>
        <dbReference type="Pfam" id="PF24800"/>
    </source>
</evidence>
<protein>
    <recommendedName>
        <fullName evidence="2">DUF7702 domain-containing protein</fullName>
    </recommendedName>
</protein>
<dbReference type="EMBL" id="JAPZBS010000008">
    <property type="protein sequence ID" value="KAJ5364336.1"/>
    <property type="molecule type" value="Genomic_DNA"/>
</dbReference>
<feature type="transmembrane region" description="Helical" evidence="1">
    <location>
        <begin position="62"/>
        <end position="80"/>
    </location>
</feature>
<dbReference type="OrthoDB" id="2560628at2759"/>
<feature type="transmembrane region" description="Helical" evidence="1">
    <location>
        <begin position="167"/>
        <end position="188"/>
    </location>
</feature>
<name>A0A9W9RQ42_9EURO</name>
<accession>A0A9W9RQ42</accession>
<dbReference type="GeneID" id="81442141"/>
<dbReference type="PANTHER" id="PTHR42109:SF2">
    <property type="entry name" value="INTEGRAL MEMBRANE PROTEIN"/>
    <property type="match status" value="1"/>
</dbReference>
<keyword evidence="1" id="KW-0812">Transmembrane</keyword>
<keyword evidence="4" id="KW-1185">Reference proteome</keyword>
<keyword evidence="1" id="KW-1133">Transmembrane helix</keyword>
<proteinExistence type="predicted"/>
<evidence type="ECO:0000313" key="3">
    <source>
        <dbReference type="EMBL" id="KAJ5364336.1"/>
    </source>
</evidence>
<keyword evidence="1" id="KW-0472">Membrane</keyword>
<organism evidence="3 4">
    <name type="scientific">Penicillium cataractarum</name>
    <dbReference type="NCBI Taxonomy" id="2100454"/>
    <lineage>
        <taxon>Eukaryota</taxon>
        <taxon>Fungi</taxon>
        <taxon>Dikarya</taxon>
        <taxon>Ascomycota</taxon>
        <taxon>Pezizomycotina</taxon>
        <taxon>Eurotiomycetes</taxon>
        <taxon>Eurotiomycetidae</taxon>
        <taxon>Eurotiales</taxon>
        <taxon>Aspergillaceae</taxon>
        <taxon>Penicillium</taxon>
    </lineage>
</organism>
<dbReference type="AlphaFoldDB" id="A0A9W9RQ42"/>
<dbReference type="RefSeq" id="XP_056551962.1">
    <property type="nucleotide sequence ID" value="XM_056702962.1"/>
</dbReference>
<dbReference type="InterPro" id="IPR056119">
    <property type="entry name" value="DUF7702"/>
</dbReference>
<reference evidence="3" key="1">
    <citation type="submission" date="2022-11" db="EMBL/GenBank/DDBJ databases">
        <authorList>
            <person name="Petersen C."/>
        </authorList>
    </citation>
    <scope>NUCLEOTIDE SEQUENCE</scope>
    <source>
        <strain evidence="3">IBT 29864</strain>
    </source>
</reference>